<feature type="transmembrane region" description="Helical" evidence="3">
    <location>
        <begin position="47"/>
        <end position="66"/>
    </location>
</feature>
<feature type="transmembrane region" description="Helical" evidence="3">
    <location>
        <begin position="319"/>
        <end position="340"/>
    </location>
</feature>
<dbReference type="GO" id="GO:0008643">
    <property type="term" value="P:carbohydrate transport"/>
    <property type="evidence" value="ECO:0007669"/>
    <property type="project" value="InterPro"/>
</dbReference>
<keyword evidence="3" id="KW-0812">Transmembrane</keyword>
<reference evidence="4 5" key="1">
    <citation type="journal article" date="2008" name="BMC Genomics">
        <title>Complete genome of Phenylobacterium zucineum - a novel facultative intracellular bacterium isolated from human erythroleukemia cell line K562.</title>
        <authorList>
            <person name="Luo Y."/>
            <person name="Xu X."/>
            <person name="Ding Z."/>
            <person name="Liu Z."/>
            <person name="Zhang B."/>
            <person name="Yan Z."/>
            <person name="Sun J."/>
            <person name="Hu S."/>
            <person name="Hu X."/>
        </authorList>
    </citation>
    <scope>NUCLEOTIDE SEQUENCE [LARGE SCALE GENOMIC DNA]</scope>
    <source>
        <strain evidence="4 5">HLK1</strain>
    </source>
</reference>
<accession>B4RBM8</accession>
<keyword evidence="3" id="KW-1133">Transmembrane helix</keyword>
<dbReference type="SUPFAM" id="SSF103473">
    <property type="entry name" value="MFS general substrate transporter"/>
    <property type="match status" value="1"/>
</dbReference>
<dbReference type="GO" id="GO:0005886">
    <property type="term" value="C:plasma membrane"/>
    <property type="evidence" value="ECO:0007669"/>
    <property type="project" value="TreeGrafter"/>
</dbReference>
<feature type="transmembrane region" description="Helical" evidence="3">
    <location>
        <begin position="346"/>
        <end position="365"/>
    </location>
</feature>
<dbReference type="RefSeq" id="WP_012520636.1">
    <property type="nucleotide sequence ID" value="NC_011144.1"/>
</dbReference>
<sequence length="502" mass="54158">MVGKPAAGERLPMKTKLAFGLGGAAEMVALYSVSSFAILFYNQVLGVPAHLAGLAISASLVLDAVSDPIVGSISDRTRSRWGRRHPYLFAACIPVGLSVWAIFAPPAGLGQTGLLIWLAAAVILMRQAMTFFYVPHLALGGELSPHYTERSKVMAYYSFFNWAGGSLTVIVALRVFFPTTPEFPRGLLNPEPWGAYALTIGLVTGGVLLISAWFTKDRIPHLPKAQPGQPAFSVGGFLSDIRKALANINYVWLLVAYFFVALMIGLREGLRLYVATYYWDLSSEELSWFVLGSFVGYLTAFLFAPLLHGRIDKKRTIIIAALIYALVPPIPIILGMMGVLHPGQAGLVPLLIAFAAVQYGAISVLQISVMSALADVADENELRFGLRQEGILYSTRTMAGKIDMAVGTAVAGWVITLINFPIGAKTIADVPSDVLFNLALWDSVMAAVPGVIAAFFYSLYRIDRRTYEATKAALEERRARQRAEAEGQGSGVIPGAAPAPAE</sequence>
<proteinExistence type="inferred from homology"/>
<comment type="similarity">
    <text evidence="1">Belongs to the sodium:galactoside symporter (TC 2.A.2) family.</text>
</comment>
<feature type="transmembrane region" description="Helical" evidence="3">
    <location>
        <begin position="155"/>
        <end position="177"/>
    </location>
</feature>
<dbReference type="KEGG" id="pzu:PHZ_c0074"/>
<feature type="transmembrane region" description="Helical" evidence="3">
    <location>
        <begin position="286"/>
        <end position="307"/>
    </location>
</feature>
<keyword evidence="5" id="KW-1185">Reference proteome</keyword>
<feature type="transmembrane region" description="Helical" evidence="3">
    <location>
        <begin position="434"/>
        <end position="457"/>
    </location>
</feature>
<dbReference type="PANTHER" id="PTHR11328">
    <property type="entry name" value="MAJOR FACILITATOR SUPERFAMILY DOMAIN-CONTAINING PROTEIN"/>
    <property type="match status" value="1"/>
</dbReference>
<dbReference type="HOGENOM" id="CLU_027408_6_0_5"/>
<dbReference type="InterPro" id="IPR039672">
    <property type="entry name" value="MFS_2"/>
</dbReference>
<dbReference type="AlphaFoldDB" id="B4RBM8"/>
<feature type="transmembrane region" description="Helical" evidence="3">
    <location>
        <begin position="114"/>
        <end position="134"/>
    </location>
</feature>
<dbReference type="Gene3D" id="1.20.1250.20">
    <property type="entry name" value="MFS general substrate transporter like domains"/>
    <property type="match status" value="1"/>
</dbReference>
<dbReference type="eggNOG" id="COG2211">
    <property type="taxonomic scope" value="Bacteria"/>
</dbReference>
<feature type="transmembrane region" description="Helical" evidence="3">
    <location>
        <begin position="87"/>
        <end position="108"/>
    </location>
</feature>
<dbReference type="STRING" id="450851.PHZ_c0074"/>
<evidence type="ECO:0000256" key="3">
    <source>
        <dbReference type="SAM" id="Phobius"/>
    </source>
</evidence>
<gene>
    <name evidence="4" type="ordered locus">PHZ_c0074</name>
</gene>
<feature type="transmembrane region" description="Helical" evidence="3">
    <location>
        <begin position="193"/>
        <end position="214"/>
    </location>
</feature>
<protein>
    <submittedName>
        <fullName evidence="4">Na+/melibiose symporter</fullName>
    </submittedName>
</protein>
<dbReference type="InterPro" id="IPR036259">
    <property type="entry name" value="MFS_trans_sf"/>
</dbReference>
<evidence type="ECO:0000256" key="2">
    <source>
        <dbReference type="SAM" id="MobiDB-lite"/>
    </source>
</evidence>
<feature type="transmembrane region" description="Helical" evidence="3">
    <location>
        <begin position="248"/>
        <end position="266"/>
    </location>
</feature>
<evidence type="ECO:0000256" key="1">
    <source>
        <dbReference type="ARBA" id="ARBA00009617"/>
    </source>
</evidence>
<dbReference type="GO" id="GO:0015293">
    <property type="term" value="F:symporter activity"/>
    <property type="evidence" value="ECO:0007669"/>
    <property type="project" value="InterPro"/>
</dbReference>
<feature type="transmembrane region" description="Helical" evidence="3">
    <location>
        <begin position="402"/>
        <end position="422"/>
    </location>
</feature>
<name>B4RBM8_PHEZH</name>
<evidence type="ECO:0000313" key="4">
    <source>
        <dbReference type="EMBL" id="ACG76488.1"/>
    </source>
</evidence>
<dbReference type="Proteomes" id="UP000001868">
    <property type="component" value="Chromosome"/>
</dbReference>
<dbReference type="EMBL" id="CP000747">
    <property type="protein sequence ID" value="ACG76488.1"/>
    <property type="molecule type" value="Genomic_DNA"/>
</dbReference>
<feature type="region of interest" description="Disordered" evidence="2">
    <location>
        <begin position="478"/>
        <end position="502"/>
    </location>
</feature>
<keyword evidence="3" id="KW-0472">Membrane</keyword>
<organism evidence="4 5">
    <name type="scientific">Phenylobacterium zucineum (strain HLK1)</name>
    <dbReference type="NCBI Taxonomy" id="450851"/>
    <lineage>
        <taxon>Bacteria</taxon>
        <taxon>Pseudomonadati</taxon>
        <taxon>Pseudomonadota</taxon>
        <taxon>Alphaproteobacteria</taxon>
        <taxon>Caulobacterales</taxon>
        <taxon>Caulobacteraceae</taxon>
        <taxon>Phenylobacterium</taxon>
    </lineage>
</organism>
<feature type="transmembrane region" description="Helical" evidence="3">
    <location>
        <begin position="17"/>
        <end position="41"/>
    </location>
</feature>
<dbReference type="PANTHER" id="PTHR11328:SF24">
    <property type="entry name" value="MAJOR FACILITATOR SUPERFAMILY (MFS) PROFILE DOMAIN-CONTAINING PROTEIN"/>
    <property type="match status" value="1"/>
</dbReference>
<evidence type="ECO:0000313" key="5">
    <source>
        <dbReference type="Proteomes" id="UP000001868"/>
    </source>
</evidence>
<dbReference type="Pfam" id="PF13347">
    <property type="entry name" value="MFS_2"/>
    <property type="match status" value="1"/>
</dbReference>